<dbReference type="InterPro" id="IPR036736">
    <property type="entry name" value="ACP-like_sf"/>
</dbReference>
<dbReference type="InterPro" id="IPR020806">
    <property type="entry name" value="PKS_PP-bd"/>
</dbReference>
<protein>
    <submittedName>
        <fullName evidence="4">Phosphopantetheine-binding protein</fullName>
    </submittedName>
</protein>
<evidence type="ECO:0000256" key="2">
    <source>
        <dbReference type="ARBA" id="ARBA00022553"/>
    </source>
</evidence>
<dbReference type="PANTHER" id="PTHR44845">
    <property type="entry name" value="CARRIER DOMAIN-CONTAINING PROTEIN"/>
    <property type="match status" value="1"/>
</dbReference>
<sequence>WQEVLQLDRIGIHDNFFDLGGHSLLATRVAIRMRTAFGCDIGVRALFDGPTVARLATAVEEQLTREIAAMTGEDVAEALKGKQP</sequence>
<dbReference type="Gene3D" id="1.10.1200.10">
    <property type="entry name" value="ACP-like"/>
    <property type="match status" value="1"/>
</dbReference>
<evidence type="ECO:0000313" key="5">
    <source>
        <dbReference type="Proteomes" id="UP001596067"/>
    </source>
</evidence>
<gene>
    <name evidence="4" type="ORF">ACFP0N_36735</name>
</gene>
<keyword evidence="2" id="KW-0597">Phosphoprotein</keyword>
<feature type="non-terminal residue" evidence="4">
    <location>
        <position position="1"/>
    </location>
</feature>
<dbReference type="PANTHER" id="PTHR44845:SF6">
    <property type="entry name" value="BETA-ALANINE-ACTIVATING ENZYME"/>
    <property type="match status" value="1"/>
</dbReference>
<proteinExistence type="predicted"/>
<dbReference type="InterPro" id="IPR009081">
    <property type="entry name" value="PP-bd_ACP"/>
</dbReference>
<dbReference type="EMBL" id="JBHSOD010000085">
    <property type="protein sequence ID" value="MFC5890514.1"/>
    <property type="molecule type" value="Genomic_DNA"/>
</dbReference>
<evidence type="ECO:0000256" key="1">
    <source>
        <dbReference type="ARBA" id="ARBA00022450"/>
    </source>
</evidence>
<dbReference type="SUPFAM" id="SSF47336">
    <property type="entry name" value="ACP-like"/>
    <property type="match status" value="1"/>
</dbReference>
<keyword evidence="5" id="KW-1185">Reference proteome</keyword>
<evidence type="ECO:0000259" key="3">
    <source>
        <dbReference type="PROSITE" id="PS50075"/>
    </source>
</evidence>
<evidence type="ECO:0000313" key="4">
    <source>
        <dbReference type="EMBL" id="MFC5890514.1"/>
    </source>
</evidence>
<keyword evidence="1" id="KW-0596">Phosphopantetheine</keyword>
<reference evidence="5" key="1">
    <citation type="journal article" date="2019" name="Int. J. Syst. Evol. Microbiol.">
        <title>The Global Catalogue of Microorganisms (GCM) 10K type strain sequencing project: providing services to taxonomists for standard genome sequencing and annotation.</title>
        <authorList>
            <consortium name="The Broad Institute Genomics Platform"/>
            <consortium name="The Broad Institute Genome Sequencing Center for Infectious Disease"/>
            <person name="Wu L."/>
            <person name="Ma J."/>
        </authorList>
    </citation>
    <scope>NUCLEOTIDE SEQUENCE [LARGE SCALE GENOMIC DNA]</scope>
    <source>
        <strain evidence="5">CGMCC 4.1469</strain>
    </source>
</reference>
<dbReference type="Pfam" id="PF00550">
    <property type="entry name" value="PP-binding"/>
    <property type="match status" value="1"/>
</dbReference>
<comment type="caution">
    <text evidence="4">The sequence shown here is derived from an EMBL/GenBank/DDBJ whole genome shotgun (WGS) entry which is preliminary data.</text>
</comment>
<feature type="domain" description="Carrier" evidence="3">
    <location>
        <begin position="1"/>
        <end position="63"/>
    </location>
</feature>
<dbReference type="PROSITE" id="PS50075">
    <property type="entry name" value="CARRIER"/>
    <property type="match status" value="1"/>
</dbReference>
<accession>A0ABW1FC52</accession>
<dbReference type="RefSeq" id="WP_380237613.1">
    <property type="nucleotide sequence ID" value="NZ_JBHSOD010000085.1"/>
</dbReference>
<dbReference type="Proteomes" id="UP001596067">
    <property type="component" value="Unassembled WGS sequence"/>
</dbReference>
<organism evidence="4 5">
    <name type="scientific">Kitasatospora aburaviensis</name>
    <dbReference type="NCBI Taxonomy" id="67265"/>
    <lineage>
        <taxon>Bacteria</taxon>
        <taxon>Bacillati</taxon>
        <taxon>Actinomycetota</taxon>
        <taxon>Actinomycetes</taxon>
        <taxon>Kitasatosporales</taxon>
        <taxon>Streptomycetaceae</taxon>
        <taxon>Kitasatospora</taxon>
    </lineage>
</organism>
<name>A0ABW1FC52_9ACTN</name>
<dbReference type="SMART" id="SM00823">
    <property type="entry name" value="PKS_PP"/>
    <property type="match status" value="1"/>
</dbReference>